<sequence>MKENMLYFDWYVDDRVYSLEYAGIEDDLAVLETDNYILYLTIVGDTLIKKDNLKYKNYDDFPLDLKELISKNGIQEEYGSYKVIESCYFNYCISKKIGDEEEFLCCFNTFNQIGSQDEEKSKMNQLINSYIDTIKQ</sequence>
<keyword evidence="2" id="KW-1185">Reference proteome</keyword>
<organism evidence="1 2">
    <name type="scientific">Acetoanaerobium noterae</name>
    <dbReference type="NCBI Taxonomy" id="745369"/>
    <lineage>
        <taxon>Bacteria</taxon>
        <taxon>Bacillati</taxon>
        <taxon>Bacillota</taxon>
        <taxon>Clostridia</taxon>
        <taxon>Peptostreptococcales</taxon>
        <taxon>Filifactoraceae</taxon>
        <taxon>Acetoanaerobium</taxon>
    </lineage>
</organism>
<gene>
    <name evidence="1" type="ORF">SAMN02745120_0215</name>
</gene>
<name>A0A1T4ZQ99_9FIRM</name>
<evidence type="ECO:0000313" key="2">
    <source>
        <dbReference type="Proteomes" id="UP000243406"/>
    </source>
</evidence>
<dbReference type="Proteomes" id="UP000243406">
    <property type="component" value="Unassembled WGS sequence"/>
</dbReference>
<accession>A0A1T4ZQ99</accession>
<evidence type="ECO:0000313" key="1">
    <source>
        <dbReference type="EMBL" id="SKB24922.1"/>
    </source>
</evidence>
<dbReference type="AlphaFoldDB" id="A0A1T4ZQ99"/>
<reference evidence="2" key="1">
    <citation type="submission" date="2017-02" db="EMBL/GenBank/DDBJ databases">
        <authorList>
            <person name="Varghese N."/>
            <person name="Submissions S."/>
        </authorList>
    </citation>
    <scope>NUCLEOTIDE SEQUENCE [LARGE SCALE GENOMIC DNA]</scope>
    <source>
        <strain evidence="2">ATCC 35199</strain>
    </source>
</reference>
<protein>
    <submittedName>
        <fullName evidence="1">Uncharacterized protein</fullName>
    </submittedName>
</protein>
<proteinExistence type="predicted"/>
<dbReference type="RefSeq" id="WP_079588219.1">
    <property type="nucleotide sequence ID" value="NZ_CP154629.1"/>
</dbReference>
<dbReference type="EMBL" id="FUYN01000001">
    <property type="protein sequence ID" value="SKB24922.1"/>
    <property type="molecule type" value="Genomic_DNA"/>
</dbReference>